<sequence>MTPARLHPDPTQSTLGAFDVQSPLPLPPQARIAGMMPDKDLITAATAWRRDFHRYPELLFDVDRTAARVADLLRSFGCDEVATGIGRSGVVAVIRGGTAPASRTIGIRADMDALPIFEATGLPYASTAHGRMHACGHDGHMAILLGAVKHLASTRAFSGTVVAIFQPAEEGGGGAKVMLEDGLFERFGIEEVYALHNMPGMEVGTFALSGGVMLAASDRFDIKILGKGGHAARPHETIDPISVANHVVSALQTIVSRSVDPIDPVVLSVTSIHAGDAYNVIPSEVVLKGTVRTLSESSRDKVESRVGAMATCIAEAFGASVKLEYRRGYPPTVNHPAHARILGDAAARVAGDAAVQRDIAPIMAAEDFSYMLKACPGAFIFMGNGMTAALHHPEYDFNDNALPIG</sequence>
<feature type="binding site" evidence="3">
    <location>
        <position position="137"/>
    </location>
    <ligand>
        <name>Mn(2+)</name>
        <dbReference type="ChEBI" id="CHEBI:29035"/>
        <label>2</label>
    </ligand>
</feature>
<dbReference type="InterPro" id="IPR011650">
    <property type="entry name" value="Peptidase_M20_dimer"/>
</dbReference>
<dbReference type="NCBIfam" id="TIGR01891">
    <property type="entry name" value="amidohydrolases"/>
    <property type="match status" value="1"/>
</dbReference>
<evidence type="ECO:0000256" key="4">
    <source>
        <dbReference type="SAM" id="MobiDB-lite"/>
    </source>
</evidence>
<comment type="cofactor">
    <cofactor evidence="3">
        <name>Mn(2+)</name>
        <dbReference type="ChEBI" id="CHEBI:29035"/>
    </cofactor>
    <text evidence="3">The Mn(2+) ion enhances activity.</text>
</comment>
<dbReference type="Proteomes" id="UP000556329">
    <property type="component" value="Unassembled WGS sequence"/>
</dbReference>
<dbReference type="SUPFAM" id="SSF55031">
    <property type="entry name" value="Bacterial exopeptidase dimerisation domain"/>
    <property type="match status" value="1"/>
</dbReference>
<feature type="domain" description="Peptidase M20 dimerisation" evidence="5">
    <location>
        <begin position="219"/>
        <end position="306"/>
    </location>
</feature>
<dbReference type="Gene3D" id="3.30.70.360">
    <property type="match status" value="1"/>
</dbReference>
<dbReference type="FunFam" id="3.30.70.360:FF:000014">
    <property type="entry name" value="N-acyl-L-amino acid amidohydrolase"/>
    <property type="match status" value="1"/>
</dbReference>
<dbReference type="CDD" id="cd05666">
    <property type="entry name" value="M20_Acy1-like"/>
    <property type="match status" value="1"/>
</dbReference>
<evidence type="ECO:0000256" key="1">
    <source>
        <dbReference type="ARBA" id="ARBA00006153"/>
    </source>
</evidence>
<dbReference type="Gene3D" id="3.40.630.10">
    <property type="entry name" value="Zn peptidases"/>
    <property type="match status" value="1"/>
</dbReference>
<accession>A0A841PGJ4</accession>
<gene>
    <name evidence="6" type="ORF">HNQ71_007124</name>
</gene>
<evidence type="ECO:0000313" key="7">
    <source>
        <dbReference type="Proteomes" id="UP000556329"/>
    </source>
</evidence>
<evidence type="ECO:0000259" key="5">
    <source>
        <dbReference type="Pfam" id="PF07687"/>
    </source>
</evidence>
<keyword evidence="2 6" id="KW-0378">Hydrolase</keyword>
<dbReference type="SUPFAM" id="SSF53187">
    <property type="entry name" value="Zn-dependent exopeptidases"/>
    <property type="match status" value="1"/>
</dbReference>
<feature type="binding site" evidence="3">
    <location>
        <position position="170"/>
    </location>
    <ligand>
        <name>Mn(2+)</name>
        <dbReference type="ChEBI" id="CHEBI:29035"/>
        <label>2</label>
    </ligand>
</feature>
<feature type="binding site" evidence="3">
    <location>
        <position position="135"/>
    </location>
    <ligand>
        <name>Mn(2+)</name>
        <dbReference type="ChEBI" id="CHEBI:29035"/>
        <label>2</label>
    </ligand>
</feature>
<name>A0A841PGJ4_9HYPH</name>
<dbReference type="InterPro" id="IPR036264">
    <property type="entry name" value="Bact_exopeptidase_dim_dom"/>
</dbReference>
<evidence type="ECO:0000256" key="3">
    <source>
        <dbReference type="PIRSR" id="PIRSR005962-1"/>
    </source>
</evidence>
<feature type="region of interest" description="Disordered" evidence="4">
    <location>
        <begin position="1"/>
        <end position="20"/>
    </location>
</feature>
<keyword evidence="3" id="KW-0479">Metal-binding</keyword>
<reference evidence="6 7" key="1">
    <citation type="submission" date="2020-08" db="EMBL/GenBank/DDBJ databases">
        <title>Genomic Encyclopedia of Type Strains, Phase IV (KMG-IV): sequencing the most valuable type-strain genomes for metagenomic binning, comparative biology and taxonomic classification.</title>
        <authorList>
            <person name="Goeker M."/>
        </authorList>
    </citation>
    <scope>NUCLEOTIDE SEQUENCE [LARGE SCALE GENOMIC DNA]</scope>
    <source>
        <strain evidence="6 7">DSM 100039</strain>
    </source>
</reference>
<dbReference type="PANTHER" id="PTHR11014:SF63">
    <property type="entry name" value="METALLOPEPTIDASE, PUTATIVE (AFU_ORTHOLOGUE AFUA_6G09600)-RELATED"/>
    <property type="match status" value="1"/>
</dbReference>
<dbReference type="AlphaFoldDB" id="A0A841PGJ4"/>
<comment type="caution">
    <text evidence="6">The sequence shown here is derived from an EMBL/GenBank/DDBJ whole genome shotgun (WGS) entry which is preliminary data.</text>
</comment>
<keyword evidence="7" id="KW-1185">Reference proteome</keyword>
<keyword evidence="3" id="KW-0464">Manganese</keyword>
<feature type="binding site" evidence="3">
    <location>
        <position position="391"/>
    </location>
    <ligand>
        <name>Mn(2+)</name>
        <dbReference type="ChEBI" id="CHEBI:29035"/>
        <label>2</label>
    </ligand>
</feature>
<evidence type="ECO:0000256" key="2">
    <source>
        <dbReference type="ARBA" id="ARBA00022801"/>
    </source>
</evidence>
<feature type="non-terminal residue" evidence="6">
    <location>
        <position position="405"/>
    </location>
</feature>
<proteinExistence type="inferred from homology"/>
<comment type="similarity">
    <text evidence="1">Belongs to the peptidase M20 family.</text>
</comment>
<evidence type="ECO:0000313" key="6">
    <source>
        <dbReference type="EMBL" id="MBB6414414.1"/>
    </source>
</evidence>
<feature type="binding site" evidence="3">
    <location>
        <position position="196"/>
    </location>
    <ligand>
        <name>Mn(2+)</name>
        <dbReference type="ChEBI" id="CHEBI:29035"/>
        <label>2</label>
    </ligand>
</feature>
<dbReference type="PANTHER" id="PTHR11014">
    <property type="entry name" value="PEPTIDASE M20 FAMILY MEMBER"/>
    <property type="match status" value="1"/>
</dbReference>
<dbReference type="Pfam" id="PF01546">
    <property type="entry name" value="Peptidase_M20"/>
    <property type="match status" value="1"/>
</dbReference>
<dbReference type="Pfam" id="PF07687">
    <property type="entry name" value="M20_dimer"/>
    <property type="match status" value="1"/>
</dbReference>
<dbReference type="GO" id="GO:0047980">
    <property type="term" value="F:hippurate hydrolase activity"/>
    <property type="evidence" value="ECO:0007669"/>
    <property type="project" value="UniProtKB-EC"/>
</dbReference>
<dbReference type="GO" id="GO:0046872">
    <property type="term" value="F:metal ion binding"/>
    <property type="evidence" value="ECO:0007669"/>
    <property type="project" value="UniProtKB-KW"/>
</dbReference>
<protein>
    <submittedName>
        <fullName evidence="6">Hippurate hydrolase</fullName>
        <ecNumber evidence="6">3.5.1.32</ecNumber>
    </submittedName>
</protein>
<dbReference type="EMBL" id="JACHEF010000026">
    <property type="protein sequence ID" value="MBB6414414.1"/>
    <property type="molecule type" value="Genomic_DNA"/>
</dbReference>
<dbReference type="InterPro" id="IPR002933">
    <property type="entry name" value="Peptidase_M20"/>
</dbReference>
<dbReference type="InterPro" id="IPR017439">
    <property type="entry name" value="Amidohydrolase"/>
</dbReference>
<dbReference type="PIRSF" id="PIRSF005962">
    <property type="entry name" value="Pept_M20D_amidohydro"/>
    <property type="match status" value="1"/>
</dbReference>
<organism evidence="6 7">
    <name type="scientific">Mesorhizobium sangaii</name>
    <dbReference type="NCBI Taxonomy" id="505389"/>
    <lineage>
        <taxon>Bacteria</taxon>
        <taxon>Pseudomonadati</taxon>
        <taxon>Pseudomonadota</taxon>
        <taxon>Alphaproteobacteria</taxon>
        <taxon>Hyphomicrobiales</taxon>
        <taxon>Phyllobacteriaceae</taxon>
        <taxon>Mesorhizobium</taxon>
    </lineage>
</organism>
<dbReference type="EC" id="3.5.1.32" evidence="6"/>